<proteinExistence type="predicted"/>
<dbReference type="HOGENOM" id="CLU_378207_0_0_1"/>
<dbReference type="PANTHER" id="PTHR47336:SF2">
    <property type="entry name" value="TRANSCRIPTION FACTOR HMS1-RELATED"/>
    <property type="match status" value="1"/>
</dbReference>
<feature type="region of interest" description="Disordered" evidence="1">
    <location>
        <begin position="109"/>
        <end position="171"/>
    </location>
</feature>
<evidence type="ECO:0000259" key="2">
    <source>
        <dbReference type="PROSITE" id="PS50888"/>
    </source>
</evidence>
<feature type="region of interest" description="Disordered" evidence="1">
    <location>
        <begin position="1"/>
        <end position="22"/>
    </location>
</feature>
<dbReference type="PANTHER" id="PTHR47336">
    <property type="entry name" value="TRANSCRIPTION FACTOR HMS1-RELATED"/>
    <property type="match status" value="1"/>
</dbReference>
<dbReference type="GO" id="GO:0046983">
    <property type="term" value="F:protein dimerization activity"/>
    <property type="evidence" value="ECO:0007669"/>
    <property type="project" value="InterPro"/>
</dbReference>
<feature type="compositionally biased region" description="Pro residues" evidence="1">
    <location>
        <begin position="149"/>
        <end position="161"/>
    </location>
</feature>
<dbReference type="Gene3D" id="4.10.280.10">
    <property type="entry name" value="Helix-loop-helix DNA-binding domain"/>
    <property type="match status" value="1"/>
</dbReference>
<evidence type="ECO:0000313" key="3">
    <source>
        <dbReference type="EMBL" id="EOQ99552.1"/>
    </source>
</evidence>
<dbReference type="eggNOG" id="KOG2588">
    <property type="taxonomic scope" value="Eukaryota"/>
</dbReference>
<dbReference type="SMART" id="SM00353">
    <property type="entry name" value="HLH"/>
    <property type="match status" value="1"/>
</dbReference>
<dbReference type="Proteomes" id="UP000014064">
    <property type="component" value="Unassembled WGS sequence"/>
</dbReference>
<dbReference type="InterPro" id="IPR011598">
    <property type="entry name" value="bHLH_dom"/>
</dbReference>
<accession>R9ABP6</accession>
<dbReference type="Pfam" id="PF00010">
    <property type="entry name" value="HLH"/>
    <property type="match status" value="1"/>
</dbReference>
<dbReference type="KEGG" id="wic:J056_001637"/>
<sequence>MEYDFQSAFQPVTPPYTDSSSAEFDEAISSLLDQSPNGTSELGETAELQGWLETQPIFNAYDDPLQSLQSLQANLIGNSVGVDPRRELMLSGEQDLQGVQFAYPEQPYPENHLAEDIKPKAKRKAKDKASENGTVTKKQKSEAQKQRFPKPPQPVPPPPRQGGPKNPSHNAVERRYRNNINTRMLALRCAVPALVAQPPQTSSRRKAPPLYVEGVAVPGKINKQTVLIGATEYIRRLRGREQRLMREVELLRSQLPMAEQTAWAYNWGAVDDRDLYDEVDDFDPPDNAFVDLVDEPDTKTSTEDLQSQESQESQDSQSSEGGNAPRYLLGMFLSFSLLQKPYTKQQQWQHQNMFRRSFEEGHVVSSSLPSSAVAGGAADEIDWKDHLIPDLLHPHFHDIIQTVLICLTLFVLLYPLLPSLKRNPVTQAAQIGWMTIQRLLKSSLGVSCGKFTEETIQRAQKQIYKPKEHSKMDRLHTHMLLSTSPGMRESPVALATAALHTKSSKLWKEAQDMYLESEPRYVQLALERDIEDAHQLCTMGASNKKADLNVLQKISSSVSVLALEELWSLIFTQMVQEKASVGDVQLINKAVGQLVSSTRNLPTVDTMSMLSAAMWALLQGKKESALRLAAQLSGRTASLKCLKVFRMLTKTSENLDDVDGKDDMFDSQIDEEIERCDDLATIAMLYLSLKMSLPGNKGKGQGKALYRLTLRLRSLLGSLDERKGKLIDDETYDAAVDSLQVIGYQVIGMRMSAIGETCHGIGIRNWGHVTRMDSQDS</sequence>
<feature type="region of interest" description="Disordered" evidence="1">
    <location>
        <begin position="286"/>
        <end position="321"/>
    </location>
</feature>
<dbReference type="PROSITE" id="PS50888">
    <property type="entry name" value="BHLH"/>
    <property type="match status" value="1"/>
</dbReference>
<dbReference type="InterPro" id="IPR036638">
    <property type="entry name" value="HLH_DNA-bd_sf"/>
</dbReference>
<protein>
    <submittedName>
        <fullName evidence="3">Sterol regulatory element-binding protein 1</fullName>
    </submittedName>
</protein>
<dbReference type="InterPro" id="IPR052099">
    <property type="entry name" value="Regulatory_TF_Diverse"/>
</dbReference>
<name>R9ABP6_WALI9</name>
<dbReference type="RefSeq" id="XP_009269540.1">
    <property type="nucleotide sequence ID" value="XM_009271265.1"/>
</dbReference>
<dbReference type="OrthoDB" id="2133190at2759"/>
<reference evidence="4" key="1">
    <citation type="journal article" date="2013" name="BMC Genomics">
        <title>Genome and transcriptome sequencing of the halophilic fungus Wallemia ichthyophaga: haloadaptations present and absent.</title>
        <authorList>
            <person name="Zajc J."/>
            <person name="Liu Y."/>
            <person name="Dai W."/>
            <person name="Yang Z."/>
            <person name="Hu J."/>
            <person name="Gostincar C."/>
            <person name="Gunde-Cimerman N."/>
        </authorList>
    </citation>
    <scope>NUCLEOTIDE SEQUENCE [LARGE SCALE GENOMIC DNA]</scope>
    <source>
        <strain evidence="4">EXF-994 / CBS 113033</strain>
    </source>
</reference>
<feature type="compositionally biased region" description="Low complexity" evidence="1">
    <location>
        <begin position="303"/>
        <end position="320"/>
    </location>
</feature>
<dbReference type="STRING" id="1299270.R9ABP6"/>
<dbReference type="AlphaFoldDB" id="R9ABP6"/>
<evidence type="ECO:0000313" key="4">
    <source>
        <dbReference type="Proteomes" id="UP000014064"/>
    </source>
</evidence>
<gene>
    <name evidence="3" type="ORF">J056_001637</name>
</gene>
<organism evidence="3 4">
    <name type="scientific">Wallemia ichthyophaga (strain EXF-994 / CBS 113033)</name>
    <dbReference type="NCBI Taxonomy" id="1299270"/>
    <lineage>
        <taxon>Eukaryota</taxon>
        <taxon>Fungi</taxon>
        <taxon>Dikarya</taxon>
        <taxon>Basidiomycota</taxon>
        <taxon>Wallemiomycotina</taxon>
        <taxon>Wallemiomycetes</taxon>
        <taxon>Wallemiales</taxon>
        <taxon>Wallemiaceae</taxon>
        <taxon>Wallemia</taxon>
    </lineage>
</organism>
<dbReference type="EMBL" id="KE007240">
    <property type="protein sequence ID" value="EOQ99552.1"/>
    <property type="molecule type" value="Genomic_DNA"/>
</dbReference>
<dbReference type="OMA" id="MYLESEP"/>
<dbReference type="SUPFAM" id="SSF47459">
    <property type="entry name" value="HLH, helix-loop-helix DNA-binding domain"/>
    <property type="match status" value="1"/>
</dbReference>
<keyword evidence="4" id="KW-1185">Reference proteome</keyword>
<dbReference type="GeneID" id="20374589"/>
<evidence type="ECO:0000256" key="1">
    <source>
        <dbReference type="SAM" id="MobiDB-lite"/>
    </source>
</evidence>
<feature type="domain" description="BHLH" evidence="2">
    <location>
        <begin position="164"/>
        <end position="237"/>
    </location>
</feature>